<organism evidence="1 2">
    <name type="scientific">Trifolium pratense</name>
    <name type="common">Red clover</name>
    <dbReference type="NCBI Taxonomy" id="57577"/>
    <lineage>
        <taxon>Eukaryota</taxon>
        <taxon>Viridiplantae</taxon>
        <taxon>Streptophyta</taxon>
        <taxon>Embryophyta</taxon>
        <taxon>Tracheophyta</taxon>
        <taxon>Spermatophyta</taxon>
        <taxon>Magnoliopsida</taxon>
        <taxon>eudicotyledons</taxon>
        <taxon>Gunneridae</taxon>
        <taxon>Pentapetalae</taxon>
        <taxon>rosids</taxon>
        <taxon>fabids</taxon>
        <taxon>Fabales</taxon>
        <taxon>Fabaceae</taxon>
        <taxon>Papilionoideae</taxon>
        <taxon>50 kb inversion clade</taxon>
        <taxon>NPAAA clade</taxon>
        <taxon>Hologalegina</taxon>
        <taxon>IRL clade</taxon>
        <taxon>Trifolieae</taxon>
        <taxon>Trifolium</taxon>
    </lineage>
</organism>
<keyword evidence="2" id="KW-1185">Reference proteome</keyword>
<evidence type="ECO:0000313" key="1">
    <source>
        <dbReference type="EMBL" id="CAJ2659260.1"/>
    </source>
</evidence>
<evidence type="ECO:0000313" key="2">
    <source>
        <dbReference type="Proteomes" id="UP001177021"/>
    </source>
</evidence>
<reference evidence="1" key="1">
    <citation type="submission" date="2023-10" db="EMBL/GenBank/DDBJ databases">
        <authorList>
            <person name="Rodriguez Cubillos JULIANA M."/>
            <person name="De Vega J."/>
        </authorList>
    </citation>
    <scope>NUCLEOTIDE SEQUENCE</scope>
</reference>
<sequence length="176" mass="19274">MDHLNIYSHDFQVCISSLNLNPMRRHLPPNPNSFLKYVMSQDSGTRSSGSASSFCRGQSLVVRSMELSCHCFCVAVFVLCRLCFSCSGEQPTSSSINMSSHFNNQQQAPVSYPPTGEAYSSAQYVSAPPPMGYPSKDGSEGYPQQRIQDQTTSRGDGFWKGCCAALCCCCALDICF</sequence>
<name>A0ACB0KSY5_TRIPR</name>
<comment type="caution">
    <text evidence="1">The sequence shown here is derived from an EMBL/GenBank/DDBJ whole genome shotgun (WGS) entry which is preliminary data.</text>
</comment>
<accession>A0ACB0KSY5</accession>
<protein>
    <submittedName>
        <fullName evidence="1">Uncharacterized protein</fullName>
    </submittedName>
</protein>
<gene>
    <name evidence="1" type="ORF">MILVUS5_LOCUS25480</name>
</gene>
<proteinExistence type="predicted"/>
<dbReference type="EMBL" id="CASHSV030000311">
    <property type="protein sequence ID" value="CAJ2659260.1"/>
    <property type="molecule type" value="Genomic_DNA"/>
</dbReference>
<dbReference type="Proteomes" id="UP001177021">
    <property type="component" value="Unassembled WGS sequence"/>
</dbReference>